<organism evidence="2 3">
    <name type="scientific">Brevibacterium antiquum</name>
    <dbReference type="NCBI Taxonomy" id="234835"/>
    <lineage>
        <taxon>Bacteria</taxon>
        <taxon>Bacillati</taxon>
        <taxon>Actinomycetota</taxon>
        <taxon>Actinomycetes</taxon>
        <taxon>Micrococcales</taxon>
        <taxon>Brevibacteriaceae</taxon>
        <taxon>Brevibacterium</taxon>
    </lineage>
</organism>
<sequence length="529" mass="57495">MPLPLVGTAWPPEDQRPIFQRLNEWQAWWSGDPDALRKAYAGGTQRPSLAARGGVAGAVKRFFWGESGTSRQGSTKLHVPLAADICQASGDLLFAEPVKATVDNDKAQERLDEILADGAHSTFTTAAEIGAALGGTFLRVVWDESVTDHPFIDSVDADYAAPEFKWSRLQAVTFYFIVETRGQVVFRHAERHELDANGQGVVYHGLYEGTASELGRLAPLTDHRATEGIVVDAEGKVDTGTPGLAAVYIPNVLPNRAWRKHPVGRNLGRSDLDQLEPLFDALDEVYASWMRDIRLGKARILAGSTALEDNGLGQGATFDLDREVYEGLNVAPGAAKDDALAISQVQFAIRYEEHLETAKELTRLILRTAGYSAATFGDTGDGGGAVTASEVHSRDRRTTLTRGRKERHFRTGLERLLAKLLDIDRIVFNGPGAPGPVTVEFPDGAQDSSLETAQTVQALYSAQSASTQVRVQMMHPDWDQADIDEEVGRIMSEFSLSDPDTIGSNGFNLSGQFGQGDEEPSFPTDSIES</sequence>
<dbReference type="Pfam" id="PF05133">
    <property type="entry name" value="SPP1_portal"/>
    <property type="match status" value="1"/>
</dbReference>
<feature type="region of interest" description="Disordered" evidence="1">
    <location>
        <begin position="499"/>
        <end position="529"/>
    </location>
</feature>
<dbReference type="InterPro" id="IPR021145">
    <property type="entry name" value="Portal_protein_SPP1_Gp6-like"/>
</dbReference>
<protein>
    <submittedName>
        <fullName evidence="2">Phage portal protein, putative, A118 family</fullName>
    </submittedName>
</protein>
<proteinExistence type="predicted"/>
<name>A0A2H1INH0_9MICO</name>
<dbReference type="RefSeq" id="WP_101642292.1">
    <property type="nucleotide sequence ID" value="NZ_FXZE01000003.1"/>
</dbReference>
<accession>A0A2H1INH0</accession>
<dbReference type="Proteomes" id="UP000234342">
    <property type="component" value="Unassembled WGS sequence"/>
</dbReference>
<reference evidence="3" key="1">
    <citation type="submission" date="2017-03" db="EMBL/GenBank/DDBJ databases">
        <authorList>
            <person name="Monnet C."/>
        </authorList>
    </citation>
    <scope>NUCLEOTIDE SEQUENCE [LARGE SCALE GENOMIC DNA]</scope>
    <source>
        <strain evidence="3">P10</strain>
    </source>
</reference>
<keyword evidence="3" id="KW-1185">Reference proteome</keyword>
<feature type="compositionally biased region" description="Polar residues" evidence="1">
    <location>
        <begin position="502"/>
        <end position="512"/>
    </location>
</feature>
<dbReference type="AlphaFoldDB" id="A0A2H1INH0"/>
<evidence type="ECO:0000313" key="2">
    <source>
        <dbReference type="EMBL" id="SMX76701.1"/>
    </source>
</evidence>
<evidence type="ECO:0000256" key="1">
    <source>
        <dbReference type="SAM" id="MobiDB-lite"/>
    </source>
</evidence>
<evidence type="ECO:0000313" key="3">
    <source>
        <dbReference type="Proteomes" id="UP000234342"/>
    </source>
</evidence>
<dbReference type="EMBL" id="FXZE01000003">
    <property type="protein sequence ID" value="SMX76701.1"/>
    <property type="molecule type" value="Genomic_DNA"/>
</dbReference>
<gene>
    <name evidence="2" type="ORF">BANT10_01123</name>
</gene>